<dbReference type="InterPro" id="IPR028994">
    <property type="entry name" value="Integrin_alpha_N"/>
</dbReference>
<dbReference type="PANTHER" id="PTHR16026:SF0">
    <property type="entry name" value="CARTILAGE ACIDIC PROTEIN 1"/>
    <property type="match status" value="1"/>
</dbReference>
<dbReference type="EMBL" id="BBWV01000001">
    <property type="protein sequence ID" value="GAO42637.1"/>
    <property type="molecule type" value="Genomic_DNA"/>
</dbReference>
<dbReference type="InterPro" id="IPR011519">
    <property type="entry name" value="UnbV_ASPIC"/>
</dbReference>
<dbReference type="AlphaFoldDB" id="A0A0E9MY31"/>
<dbReference type="Pfam" id="PF13517">
    <property type="entry name" value="FG-GAP_3"/>
    <property type="match status" value="3"/>
</dbReference>
<keyword evidence="4" id="KW-1185">Reference proteome</keyword>
<gene>
    <name evidence="3" type="ORF">FPE01S_01_16520</name>
</gene>
<protein>
    <recommendedName>
        <fullName evidence="2">ASPIC/UnbV domain-containing protein</fullName>
    </recommendedName>
</protein>
<sequence length="748" mass="82523">MLFYTMDNMNQNRHFIMFLLLAMLSFSCKHHPVPNQEMVDLLKNWEKYYDSPKNIFAARAIVKSCDSLLDASADRERIDSALNKKANALLQLGEEQKAIKIFEELLEKISPIDADRRLAVMKDLAVSYLRLGERTNCIRNHSAESCIFPISGTGVHQDKTGSQKAIEIFQRILAANPGDPEAKWLLNIAYMTTGGWPGQVPPQFLLPVSNDDSTGVVKPFADIAANLGLNYKCMAGGCIVEDFDGDDYFDIVISSWDPSERMHYYRNNADGTFTERSDSSGLENLTGGLHMMQIDYNNDGHKDIFVLRGGWMGEFGEAPNSLLKNNGNGTFTDVTKESGLLSFHPTQTATWADFDNDGWLDVFIGNETSPGGKVHPSELYRNNRNGTFTEIAAKAGCAVTAFVKGVTSGDYNNDGRTDIFISTLNGNKILLKNNTPQNGAVQFTDVSKEAGFANNRIRTFPTWFWDYDNDGWPDILVCGYEFTESLSYYAGAEAMNLPVNNAGKVFLFHNKQDGTFEEATAKVGLNKVAFAMGANFGDIDNDGYLDFYLGTGNPQVKSAIPNKLFKNVGGKKFMDITTAARVGNLQKGHAVSFADMDNDGDEDIYIKMGGAYTGDAYENAFYLNPGQNSNHSLTLMLTGTVSNKAAIGAKIKVTFKEADSLRSVYREVNTGGSFGSNPIRQHIGVGSAATIDKVEITWPVTGKTQVYKDLPVDTCVRITEGDTGLVKYKLERLDFPGENPHSSHKHHL</sequence>
<accession>A0A0E9MY31</accession>
<comment type="caution">
    <text evidence="3">The sequence shown here is derived from an EMBL/GenBank/DDBJ whole genome shotgun (WGS) entry which is preliminary data.</text>
</comment>
<dbReference type="InterPro" id="IPR027039">
    <property type="entry name" value="Crtac1"/>
</dbReference>
<dbReference type="Pfam" id="PF07593">
    <property type="entry name" value="UnbV_ASPIC"/>
    <property type="match status" value="1"/>
</dbReference>
<dbReference type="SUPFAM" id="SSF48452">
    <property type="entry name" value="TPR-like"/>
    <property type="match status" value="1"/>
</dbReference>
<dbReference type="STRING" id="1220578.FPE01S_01_16520"/>
<feature type="domain" description="ASPIC/UnbV" evidence="2">
    <location>
        <begin position="646"/>
        <end position="714"/>
    </location>
</feature>
<evidence type="ECO:0000259" key="2">
    <source>
        <dbReference type="Pfam" id="PF07593"/>
    </source>
</evidence>
<evidence type="ECO:0000313" key="4">
    <source>
        <dbReference type="Proteomes" id="UP000033121"/>
    </source>
</evidence>
<dbReference type="PANTHER" id="PTHR16026">
    <property type="entry name" value="CARTILAGE ACIDIC PROTEIN 1"/>
    <property type="match status" value="1"/>
</dbReference>
<dbReference type="Gene3D" id="1.25.40.10">
    <property type="entry name" value="Tetratricopeptide repeat domain"/>
    <property type="match status" value="1"/>
</dbReference>
<dbReference type="SUPFAM" id="SSF69318">
    <property type="entry name" value="Integrin alpha N-terminal domain"/>
    <property type="match status" value="1"/>
</dbReference>
<dbReference type="Gene3D" id="2.130.10.130">
    <property type="entry name" value="Integrin alpha, N-terminal"/>
    <property type="match status" value="2"/>
</dbReference>
<proteinExistence type="predicted"/>
<organism evidence="3 4">
    <name type="scientific">Flavihumibacter petaseus NBRC 106054</name>
    <dbReference type="NCBI Taxonomy" id="1220578"/>
    <lineage>
        <taxon>Bacteria</taxon>
        <taxon>Pseudomonadati</taxon>
        <taxon>Bacteroidota</taxon>
        <taxon>Chitinophagia</taxon>
        <taxon>Chitinophagales</taxon>
        <taxon>Chitinophagaceae</taxon>
        <taxon>Flavihumibacter</taxon>
    </lineage>
</organism>
<evidence type="ECO:0000313" key="3">
    <source>
        <dbReference type="EMBL" id="GAO42637.1"/>
    </source>
</evidence>
<keyword evidence="1" id="KW-0732">Signal</keyword>
<name>A0A0E9MY31_9BACT</name>
<dbReference type="InterPro" id="IPR013517">
    <property type="entry name" value="FG-GAP"/>
</dbReference>
<evidence type="ECO:0000256" key="1">
    <source>
        <dbReference type="ARBA" id="ARBA00022729"/>
    </source>
</evidence>
<dbReference type="Proteomes" id="UP000033121">
    <property type="component" value="Unassembled WGS sequence"/>
</dbReference>
<reference evidence="3 4" key="1">
    <citation type="submission" date="2015-04" db="EMBL/GenBank/DDBJ databases">
        <title>Whole genome shotgun sequence of Flavihumibacter petaseus NBRC 106054.</title>
        <authorList>
            <person name="Miyazawa S."/>
            <person name="Hosoyama A."/>
            <person name="Hashimoto M."/>
            <person name="Noguchi M."/>
            <person name="Tsuchikane K."/>
            <person name="Ohji S."/>
            <person name="Yamazoe A."/>
            <person name="Ichikawa N."/>
            <person name="Kimura A."/>
            <person name="Fujita N."/>
        </authorList>
    </citation>
    <scope>NUCLEOTIDE SEQUENCE [LARGE SCALE GENOMIC DNA]</scope>
    <source>
        <strain evidence="3 4">NBRC 106054</strain>
    </source>
</reference>
<dbReference type="InterPro" id="IPR011990">
    <property type="entry name" value="TPR-like_helical_dom_sf"/>
</dbReference>